<evidence type="ECO:0000313" key="1">
    <source>
        <dbReference type="EMBL" id="MBD2570964.1"/>
    </source>
</evidence>
<accession>A0ABR8FLF9</accession>
<dbReference type="EMBL" id="JACJST010000033">
    <property type="protein sequence ID" value="MBD2570964.1"/>
    <property type="molecule type" value="Genomic_DNA"/>
</dbReference>
<name>A0ABR8FLF9_9NOST</name>
<evidence type="ECO:0008006" key="3">
    <source>
        <dbReference type="Google" id="ProtNLM"/>
    </source>
</evidence>
<proteinExistence type="predicted"/>
<dbReference type="Proteomes" id="UP000640531">
    <property type="component" value="Unassembled WGS sequence"/>
</dbReference>
<keyword evidence="2" id="KW-1185">Reference proteome</keyword>
<dbReference type="InterPro" id="IPR055643">
    <property type="entry name" value="DUF7219"/>
</dbReference>
<gene>
    <name evidence="1" type="ORF">H6G59_24350</name>
</gene>
<comment type="caution">
    <text evidence="1">The sequence shown here is derived from an EMBL/GenBank/DDBJ whole genome shotgun (WGS) entry which is preliminary data.</text>
</comment>
<dbReference type="RefSeq" id="WP_190719827.1">
    <property type="nucleotide sequence ID" value="NZ_JACJST010000033.1"/>
</dbReference>
<reference evidence="1 2" key="1">
    <citation type="journal article" date="2020" name="ISME J.">
        <title>Comparative genomics reveals insights into cyanobacterial evolution and habitat adaptation.</title>
        <authorList>
            <person name="Chen M.Y."/>
            <person name="Teng W.K."/>
            <person name="Zhao L."/>
            <person name="Hu C.X."/>
            <person name="Zhou Y.K."/>
            <person name="Han B.P."/>
            <person name="Song L.R."/>
            <person name="Shu W.S."/>
        </authorList>
    </citation>
    <scope>NUCLEOTIDE SEQUENCE [LARGE SCALE GENOMIC DNA]</scope>
    <source>
        <strain evidence="1 2">FACHB-196</strain>
    </source>
</reference>
<protein>
    <recommendedName>
        <fullName evidence="3">Isopropylmalate/homocitrate/citramalate synthases</fullName>
    </recommendedName>
</protein>
<dbReference type="Pfam" id="PF23856">
    <property type="entry name" value="DUF7219"/>
    <property type="match status" value="1"/>
</dbReference>
<organism evidence="1 2">
    <name type="scientific">Anabaena lutea FACHB-196</name>
    <dbReference type="NCBI Taxonomy" id="2692881"/>
    <lineage>
        <taxon>Bacteria</taxon>
        <taxon>Bacillati</taxon>
        <taxon>Cyanobacteriota</taxon>
        <taxon>Cyanophyceae</taxon>
        <taxon>Nostocales</taxon>
        <taxon>Nostocaceae</taxon>
        <taxon>Anabaena</taxon>
    </lineage>
</organism>
<sequence length="89" mass="10122">MKVPNQRDKDNFLYPRSCYYGQVKPQNLVFNANLQIFSQKVAYITALETGGKLSPEEAYDQIETLWKELKSSKKELGLGIELNKHSGGL</sequence>
<evidence type="ECO:0000313" key="2">
    <source>
        <dbReference type="Proteomes" id="UP000640531"/>
    </source>
</evidence>